<proteinExistence type="predicted"/>
<protein>
    <submittedName>
        <fullName evidence="1">RHS repeat protein</fullName>
    </submittedName>
</protein>
<sequence length="1340" mass="150619">MTDTDVGSPLESGDMYSTAFQFYSHISARVDPRTGTYGASVDLSSGEGNHLRGPNLPFRLSYSALGAGHNEGFGDGWRLALTEVDLTTRIVTLSSGDSHRYEGLFPESSATFPDRKIDSFSLVRPGPANDAVVEHITGVIEHLGMLPGSTRYLRPVRVVNPSGDSMHLHWGFAAGRSVLLRVSDDEGETLLSLDYTLTSVVLTLHLGHADMAMHFTLTGSELRRITVPLINQLNARSTNLQDEAVWQFDYHPLANGMRLLAAVVSPDGIREEALYDASALRLPAGAPMTSMPAVSTHTRRRASDLTVIQKIEYSYDKYNLNNFYGYPVVRSWENRNDQLLHLIGQDAFRYGSTETQYDGPDVVTTVERDYNQFHLIVREKTTRGSVVQDVVTDYGQIPGEPFERQPKAFQLPRRITTTTYHVASPQIQQVTYVETEYDSHGNIERRYDGATDTTEISSYYPPEGEVDGDVELCPPDPIGLVRRLKSRKVEPGTRGGPVRETRYRYTRVPVRQTALAWTRNRTYYVQASEETSFSVEDGTARELEHNVQYFIDDQGPQHGSLRGETHEQDGLVEIRDFTYDIDDDGKTITKHTRERTHDGIETHTSETLYQLSGLVRAVEDAHGNTTQYEYDGMSRRTTEVVAPDDEAYRAETRWIYQLSMAERWVERIGITGLPHRVWMDEQGRVIRREEPLEDGSLFVVDELEHDIFGQLVREVETDRLRDRLLRRESTFQYDDWGQRKLETAPDGSQTVSQTSLVVDPGDGRVLTQTVQWQVDGTGKRTGWRASYTDAAGQQVRTQNGLWSGDERLVQMTTAWEYDGLGRCVTMTEAFETTDRVNGDTRAVEKETRQTWDAYDRLATSTLPDGTIVKRTYAPGHDSELLASLAVVPPDDVTEMQLGTRTWDGLERLSSEQAGSLVSRHEYMPGQMSPVRKTMPDGSVVSMNYDRRLREVLLDSTLTDARSHTQTVVTEAAYHKRVGLPSLITTPNGSMDVTLDYLGRMTHQTIALQGTDPRQCDVIVSPGGVVLERTGTDGVTRSFEYDDIGRTTSVTDRDVTVELDYDAFSRLERLSTTSAEGGSVTQTFGYDAQGRISTQTWDHVDETNTLSRRLVLTWRPDDKLSGRRWYDSTDRLLRDEAMDYDARGRLIDHRIQADAGEHPQDEMLQPYVRQQFEHDAIDNLRKVTTTRLDGQVNVTDYGYDTTDVDRLVSVRNTLPGYPGHDTPLALSYDANGNLTDDGRGHALEWDGMGRLASVTLPDNRTIRYLHGPDSRVCQVVTPERSTYRYREDGAIAFEIDQIEGRRYIRAEGSIVAETRIAASVREVLLLGTDPQGSVVTESGAG</sequence>
<dbReference type="InterPro" id="IPR006530">
    <property type="entry name" value="YD"/>
</dbReference>
<evidence type="ECO:0000313" key="2">
    <source>
        <dbReference type="Proteomes" id="UP001429601"/>
    </source>
</evidence>
<evidence type="ECO:0000313" key="1">
    <source>
        <dbReference type="EMBL" id="NID03912.1"/>
    </source>
</evidence>
<dbReference type="Proteomes" id="UP001429601">
    <property type="component" value="Unassembled WGS sequence"/>
</dbReference>
<accession>A0ABX0Q2P6</accession>
<organism evidence="1 2">
    <name type="scientific">Luteibacter jiangsuensis</name>
    <dbReference type="NCBI Taxonomy" id="637577"/>
    <lineage>
        <taxon>Bacteria</taxon>
        <taxon>Pseudomonadati</taxon>
        <taxon>Pseudomonadota</taxon>
        <taxon>Gammaproteobacteria</taxon>
        <taxon>Lysobacterales</taxon>
        <taxon>Rhodanobacteraceae</taxon>
        <taxon>Luteibacter</taxon>
    </lineage>
</organism>
<gene>
    <name evidence="1" type="ORF">HBF26_03380</name>
</gene>
<reference evidence="1 2" key="1">
    <citation type="journal article" date="2011" name="Curr. Microbiol.">
        <title>Luteibacter jiangsuensis sp. nov.: a methamidophos-degrading bacterium isolated from a methamidophos-manufacturing factory.</title>
        <authorList>
            <person name="Wang L."/>
            <person name="Wang G.L."/>
            <person name="Li S.P."/>
            <person name="Jiang J.D."/>
        </authorList>
    </citation>
    <scope>NUCLEOTIDE SEQUENCE [LARGE SCALE GENOMIC DNA]</scope>
    <source>
        <strain evidence="1 2">CGMCC 1.10133</strain>
    </source>
</reference>
<keyword evidence="2" id="KW-1185">Reference proteome</keyword>
<dbReference type="InterPro" id="IPR031325">
    <property type="entry name" value="RHS_repeat"/>
</dbReference>
<comment type="caution">
    <text evidence="1">The sequence shown here is derived from an EMBL/GenBank/DDBJ whole genome shotgun (WGS) entry which is preliminary data.</text>
</comment>
<dbReference type="Gene3D" id="2.180.10.10">
    <property type="entry name" value="RHS repeat-associated core"/>
    <property type="match status" value="2"/>
</dbReference>
<dbReference type="RefSeq" id="WP_167123015.1">
    <property type="nucleotide sequence ID" value="NZ_JAAQQR010000001.1"/>
</dbReference>
<name>A0ABX0Q2P6_9GAMM</name>
<dbReference type="EMBL" id="JAAQQR010000001">
    <property type="protein sequence ID" value="NID03912.1"/>
    <property type="molecule type" value="Genomic_DNA"/>
</dbReference>
<dbReference type="NCBIfam" id="TIGR01643">
    <property type="entry name" value="YD_repeat_2x"/>
    <property type="match status" value="2"/>
</dbReference>
<dbReference type="Pfam" id="PF05593">
    <property type="entry name" value="RHS_repeat"/>
    <property type="match status" value="1"/>
</dbReference>